<proteinExistence type="inferred from homology"/>
<evidence type="ECO:0000256" key="7">
    <source>
        <dbReference type="ARBA" id="ARBA00022519"/>
    </source>
</evidence>
<evidence type="ECO:0000256" key="16">
    <source>
        <dbReference type="ARBA" id="ARBA00029806"/>
    </source>
</evidence>
<dbReference type="PROSITE" id="PS00154">
    <property type="entry name" value="ATPASE_E1_E2"/>
    <property type="match status" value="1"/>
</dbReference>
<dbReference type="SUPFAM" id="SSF56784">
    <property type="entry name" value="HAD-like"/>
    <property type="match status" value="1"/>
</dbReference>
<sequence length="981" mass="108680">MPSSHLEVRLSQDEKRVPITEKAPLTAASSRSGSTYGSVQDDVLVDIGSPCIPSDVRSIRSARSLRKTGVWEDLKAWTNNVLFGKTANLTKSSEEEHRVASKLREVAALDRDEVLKRFDTGYNGLPSAEALSRLNKFGRNELESGALKPWYSIIFQGLIHPFNVLLMVLGILAIAVAEDPTTFYFVLVMVVVSVGLRSYEEMKSQKSFQSMRELVTPMTKVLRPDGAGSFIETEIALAETVPGDVVVLRPGDIFPGDCILIESKDLFISQSSLTGEFLPVEKSTNVNEPESVFDLANICFMSTSVVSGRGRAVVISTAKDTYISTINSTLNSEAMETRNSFDVGVRKVAYLLLGFGVVMVPIVIVINGLTTHDWYEAVLFGMSVLIGLTPEMLPMILNANLAYGAAEMAKHKTIVRKLDAIQTMGVVDVICSDKTGTLTKDDVVLTEHLDSSNAQNTEVLKYAFLNSHFSTGLKNVLDEAVIKAAEENEEVRTNYAPTEKGELFSLVEELPFDFVRRRMSVVLKTGPSTTEVICKGAVEELLEICSSMRQYTGSAFSDVTLSVAFREELLSIVSDLNNQGLRVLAVAVKNIPEKELEAGDRQFSSEKDEMDMTFIGFLTFLDPPKDDCAEAIEDFGKYHVGIKVLTGDNLAVACKICKDVGIDTTYTITGAELEEIEEDEDEFAEVVERCTVFAKLTPFQKFNIVNALKKNGHSVGFLGDGINDALALRGADVGISVDTATPLAKDAADFILLEKSLNVITQAIIRGRITHANTIKYIKMAASGNFGNVFSVIIASAWLPFQPMTGNQILTQNLLYDLSQIAIPWDHVDEEFLLTPHQWSADSIFKFMLYFGPLSSIFDVYTFAVLYWFFDYNTPFTDDVQHFQTCWFYVGLITQTLIVHMIRTEKIPFIQRNPSWQLAAATGVVIAVGIAIPYTPLGTRVLDMLPVPGLFYPFLILAIVGYFISTQVVKRYYMHRYKEWL</sequence>
<dbReference type="Pfam" id="PF00689">
    <property type="entry name" value="Cation_ATPase_C"/>
    <property type="match status" value="1"/>
</dbReference>
<dbReference type="NCBIfam" id="TIGR01494">
    <property type="entry name" value="ATPase_P-type"/>
    <property type="match status" value="2"/>
</dbReference>
<feature type="compositionally biased region" description="Polar residues" evidence="18">
    <location>
        <begin position="27"/>
        <end position="36"/>
    </location>
</feature>
<dbReference type="InterPro" id="IPR023298">
    <property type="entry name" value="ATPase_P-typ_TM_dom_sf"/>
</dbReference>
<evidence type="ECO:0000256" key="6">
    <source>
        <dbReference type="ARBA" id="ARBA00022475"/>
    </source>
</evidence>
<dbReference type="InterPro" id="IPR006068">
    <property type="entry name" value="ATPase_P-typ_cation-transptr_C"/>
</dbReference>
<name>A0ABR1F4U4_9ASCO</name>
<feature type="compositionally biased region" description="Basic and acidic residues" evidence="18">
    <location>
        <begin position="1"/>
        <end position="19"/>
    </location>
</feature>
<dbReference type="EMBL" id="JBBJBU010000009">
    <property type="protein sequence ID" value="KAK7204108.1"/>
    <property type="molecule type" value="Genomic_DNA"/>
</dbReference>
<dbReference type="PANTHER" id="PTHR42861">
    <property type="entry name" value="CALCIUM-TRANSPORTING ATPASE"/>
    <property type="match status" value="1"/>
</dbReference>
<evidence type="ECO:0000256" key="9">
    <source>
        <dbReference type="ARBA" id="ARBA00022692"/>
    </source>
</evidence>
<evidence type="ECO:0000313" key="21">
    <source>
        <dbReference type="EMBL" id="KAK7204108.1"/>
    </source>
</evidence>
<dbReference type="SFLD" id="SFLDS00003">
    <property type="entry name" value="Haloacid_Dehalogenase"/>
    <property type="match status" value="1"/>
</dbReference>
<feature type="transmembrane region" description="Helical" evidence="19">
    <location>
        <begin position="950"/>
        <end position="969"/>
    </location>
</feature>
<dbReference type="PRINTS" id="PR01836">
    <property type="entry name" value="MGATPASE"/>
</dbReference>
<dbReference type="InterPro" id="IPR001757">
    <property type="entry name" value="P_typ_ATPase"/>
</dbReference>
<comment type="catalytic activity">
    <reaction evidence="17">
        <text>Mg(2+)(out) + ATP + H2O = Mg(2+)(in) + ADP + phosphate + H(+)</text>
        <dbReference type="Rhea" id="RHEA:10260"/>
        <dbReference type="ChEBI" id="CHEBI:15377"/>
        <dbReference type="ChEBI" id="CHEBI:15378"/>
        <dbReference type="ChEBI" id="CHEBI:18420"/>
        <dbReference type="ChEBI" id="CHEBI:30616"/>
        <dbReference type="ChEBI" id="CHEBI:43474"/>
        <dbReference type="ChEBI" id="CHEBI:456216"/>
        <dbReference type="EC" id="7.2.2.14"/>
    </reaction>
</comment>
<comment type="caution">
    <text evidence="21">The sequence shown here is derived from an EMBL/GenBank/DDBJ whole genome shotgun (WGS) entry which is preliminary data.</text>
</comment>
<keyword evidence="12" id="KW-0460">Magnesium</keyword>
<evidence type="ECO:0000313" key="22">
    <source>
        <dbReference type="Proteomes" id="UP001498771"/>
    </source>
</evidence>
<dbReference type="Gene3D" id="1.20.1110.10">
    <property type="entry name" value="Calcium-transporting ATPase, transmembrane domain"/>
    <property type="match status" value="1"/>
</dbReference>
<comment type="similarity">
    <text evidence="3">Belongs to the cation transport ATPase (P-type) (TC 3.A.3) family. Type IIIB subfamily.</text>
</comment>
<dbReference type="Gene3D" id="3.40.1110.10">
    <property type="entry name" value="Calcium-transporting ATPase, cytoplasmic domain N"/>
    <property type="match status" value="1"/>
</dbReference>
<comment type="function">
    <text evidence="1">Mediates magnesium influx to the cytosol.</text>
</comment>
<dbReference type="SUPFAM" id="SSF81665">
    <property type="entry name" value="Calcium ATPase, transmembrane domain M"/>
    <property type="match status" value="1"/>
</dbReference>
<evidence type="ECO:0000256" key="1">
    <source>
        <dbReference type="ARBA" id="ARBA00003954"/>
    </source>
</evidence>
<dbReference type="Gene3D" id="3.40.50.1000">
    <property type="entry name" value="HAD superfamily/HAD-like"/>
    <property type="match status" value="1"/>
</dbReference>
<dbReference type="InterPro" id="IPR023299">
    <property type="entry name" value="ATPase_P-typ_cyto_dom_N"/>
</dbReference>
<dbReference type="SUPFAM" id="SSF81660">
    <property type="entry name" value="Metal cation-transporting ATPase, ATP-binding domain N"/>
    <property type="match status" value="1"/>
</dbReference>
<dbReference type="InterPro" id="IPR004014">
    <property type="entry name" value="ATPase_P-typ_cation-transptr_N"/>
</dbReference>
<reference evidence="21 22" key="1">
    <citation type="submission" date="2024-03" db="EMBL/GenBank/DDBJ databases">
        <title>Genome-scale model development and genomic sequencing of the oleaginous clade Lipomyces.</title>
        <authorList>
            <consortium name="Lawrence Berkeley National Laboratory"/>
            <person name="Czajka J.J."/>
            <person name="Han Y."/>
            <person name="Kim J."/>
            <person name="Mondo S.J."/>
            <person name="Hofstad B.A."/>
            <person name="Robles A."/>
            <person name="Haridas S."/>
            <person name="Riley R."/>
            <person name="LaButti K."/>
            <person name="Pangilinan J."/>
            <person name="Andreopoulos W."/>
            <person name="Lipzen A."/>
            <person name="Yan J."/>
            <person name="Wang M."/>
            <person name="Ng V."/>
            <person name="Grigoriev I.V."/>
            <person name="Spatafora J.W."/>
            <person name="Magnuson J.K."/>
            <person name="Baker S.E."/>
            <person name="Pomraning K.R."/>
        </authorList>
    </citation>
    <scope>NUCLEOTIDE SEQUENCE [LARGE SCALE GENOMIC DNA]</scope>
    <source>
        <strain evidence="21 22">Phaff 52-87</strain>
    </source>
</reference>
<protein>
    <recommendedName>
        <fullName evidence="5">Magnesium-transporting ATPase, P-type 1</fullName>
        <ecNumber evidence="4">7.2.2.14</ecNumber>
    </recommendedName>
    <alternativeName>
        <fullName evidence="16">Mg(2+) transport ATPase, P-type 1</fullName>
    </alternativeName>
</protein>
<dbReference type="RefSeq" id="XP_064767141.1">
    <property type="nucleotide sequence ID" value="XM_064911169.1"/>
</dbReference>
<dbReference type="NCBIfam" id="TIGR01524">
    <property type="entry name" value="ATPase-IIIB_Mg"/>
    <property type="match status" value="1"/>
</dbReference>
<evidence type="ECO:0000256" key="19">
    <source>
        <dbReference type="SAM" id="Phobius"/>
    </source>
</evidence>
<keyword evidence="15 19" id="KW-0472">Membrane</keyword>
<evidence type="ECO:0000256" key="3">
    <source>
        <dbReference type="ARBA" id="ARBA00008746"/>
    </source>
</evidence>
<dbReference type="Proteomes" id="UP001498771">
    <property type="component" value="Unassembled WGS sequence"/>
</dbReference>
<evidence type="ECO:0000256" key="12">
    <source>
        <dbReference type="ARBA" id="ARBA00022842"/>
    </source>
</evidence>
<dbReference type="InterPro" id="IPR006415">
    <property type="entry name" value="P-type_ATPase_IIIB"/>
</dbReference>
<feature type="transmembrane region" description="Helical" evidence="19">
    <location>
        <begin position="847"/>
        <end position="870"/>
    </location>
</feature>
<evidence type="ECO:0000256" key="5">
    <source>
        <dbReference type="ARBA" id="ARBA00013555"/>
    </source>
</evidence>
<feature type="transmembrane region" description="Helical" evidence="19">
    <location>
        <begin position="914"/>
        <end position="935"/>
    </location>
</feature>
<dbReference type="SFLD" id="SFLDG00002">
    <property type="entry name" value="C1.7:_P-type_atpase_like"/>
    <property type="match status" value="1"/>
</dbReference>
<dbReference type="SUPFAM" id="SSF81653">
    <property type="entry name" value="Calcium ATPase, transduction domain A"/>
    <property type="match status" value="1"/>
</dbReference>
<keyword evidence="6" id="KW-1003">Cell membrane</keyword>
<dbReference type="Gene3D" id="2.70.150.10">
    <property type="entry name" value="Calcium-transporting ATPase, cytoplasmic transduction domain A"/>
    <property type="match status" value="1"/>
</dbReference>
<evidence type="ECO:0000256" key="14">
    <source>
        <dbReference type="ARBA" id="ARBA00022989"/>
    </source>
</evidence>
<evidence type="ECO:0000256" key="15">
    <source>
        <dbReference type="ARBA" id="ARBA00023136"/>
    </source>
</evidence>
<gene>
    <name evidence="21" type="ORF">BZA70DRAFT_268517</name>
</gene>
<dbReference type="InterPro" id="IPR018303">
    <property type="entry name" value="ATPase_P-typ_P_site"/>
</dbReference>
<keyword evidence="9 19" id="KW-0812">Transmembrane</keyword>
<feature type="region of interest" description="Disordered" evidence="18">
    <location>
        <begin position="1"/>
        <end position="36"/>
    </location>
</feature>
<keyword evidence="13" id="KW-1278">Translocase</keyword>
<feature type="domain" description="Cation-transporting P-type ATPase N-terminal" evidence="20">
    <location>
        <begin position="105"/>
        <end position="178"/>
    </location>
</feature>
<organism evidence="21 22">
    <name type="scientific">Myxozyma melibiosi</name>
    <dbReference type="NCBI Taxonomy" id="54550"/>
    <lineage>
        <taxon>Eukaryota</taxon>
        <taxon>Fungi</taxon>
        <taxon>Dikarya</taxon>
        <taxon>Ascomycota</taxon>
        <taxon>Saccharomycotina</taxon>
        <taxon>Lipomycetes</taxon>
        <taxon>Lipomycetales</taxon>
        <taxon>Lipomycetaceae</taxon>
        <taxon>Myxozyma</taxon>
    </lineage>
</organism>
<evidence type="ECO:0000256" key="4">
    <source>
        <dbReference type="ARBA" id="ARBA00012786"/>
    </source>
</evidence>
<feature type="transmembrane region" description="Helical" evidence="19">
    <location>
        <begin position="378"/>
        <end position="403"/>
    </location>
</feature>
<dbReference type="GeneID" id="90036681"/>
<dbReference type="InterPro" id="IPR008250">
    <property type="entry name" value="ATPase_P-typ_transduc_dom_A_sf"/>
</dbReference>
<evidence type="ECO:0000259" key="20">
    <source>
        <dbReference type="SMART" id="SM00831"/>
    </source>
</evidence>
<feature type="transmembrane region" description="Helical" evidence="19">
    <location>
        <begin position="158"/>
        <end position="177"/>
    </location>
</feature>
<dbReference type="InterPro" id="IPR023214">
    <property type="entry name" value="HAD_sf"/>
</dbReference>
<dbReference type="InterPro" id="IPR044492">
    <property type="entry name" value="P_typ_ATPase_HD_dom"/>
</dbReference>
<evidence type="ECO:0000256" key="18">
    <source>
        <dbReference type="SAM" id="MobiDB-lite"/>
    </source>
</evidence>
<dbReference type="SMART" id="SM00831">
    <property type="entry name" value="Cation_ATPase_N"/>
    <property type="match status" value="1"/>
</dbReference>
<feature type="transmembrane region" description="Helical" evidence="19">
    <location>
        <begin position="882"/>
        <end position="902"/>
    </location>
</feature>
<comment type="subcellular location">
    <subcellularLocation>
        <location evidence="2">Cell inner membrane</location>
        <topology evidence="2">Multi-pass membrane protein</topology>
    </subcellularLocation>
</comment>
<dbReference type="Pfam" id="PF00122">
    <property type="entry name" value="E1-E2_ATPase"/>
    <property type="match status" value="1"/>
</dbReference>
<evidence type="ECO:0000256" key="2">
    <source>
        <dbReference type="ARBA" id="ARBA00004429"/>
    </source>
</evidence>
<evidence type="ECO:0000256" key="17">
    <source>
        <dbReference type="ARBA" id="ARBA00047295"/>
    </source>
</evidence>
<dbReference type="Pfam" id="PF00690">
    <property type="entry name" value="Cation_ATPase_N"/>
    <property type="match status" value="1"/>
</dbReference>
<evidence type="ECO:0000256" key="8">
    <source>
        <dbReference type="ARBA" id="ARBA00022553"/>
    </source>
</evidence>
<keyword evidence="10" id="KW-0547">Nucleotide-binding</keyword>
<keyword evidence="14 19" id="KW-1133">Transmembrane helix</keyword>
<accession>A0ABR1F4U4</accession>
<dbReference type="InterPro" id="IPR059000">
    <property type="entry name" value="ATPase_P-type_domA"/>
</dbReference>
<keyword evidence="22" id="KW-1185">Reference proteome</keyword>
<evidence type="ECO:0000256" key="11">
    <source>
        <dbReference type="ARBA" id="ARBA00022840"/>
    </source>
</evidence>
<dbReference type="Pfam" id="PF13246">
    <property type="entry name" value="Cation_ATPase"/>
    <property type="match status" value="1"/>
</dbReference>
<dbReference type="InterPro" id="IPR036412">
    <property type="entry name" value="HAD-like_sf"/>
</dbReference>
<keyword evidence="8" id="KW-0597">Phosphoprotein</keyword>
<feature type="transmembrane region" description="Helical" evidence="19">
    <location>
        <begin position="348"/>
        <end position="366"/>
    </location>
</feature>
<keyword evidence="11" id="KW-0067">ATP-binding</keyword>
<evidence type="ECO:0000256" key="13">
    <source>
        <dbReference type="ARBA" id="ARBA00022967"/>
    </source>
</evidence>
<keyword evidence="7" id="KW-0997">Cell inner membrane</keyword>
<dbReference type="SFLD" id="SFLDF00027">
    <property type="entry name" value="p-type_atpase"/>
    <property type="match status" value="1"/>
</dbReference>
<dbReference type="EC" id="7.2.2.14" evidence="4"/>
<feature type="transmembrane region" description="Helical" evidence="19">
    <location>
        <begin position="183"/>
        <end position="199"/>
    </location>
</feature>
<evidence type="ECO:0000256" key="10">
    <source>
        <dbReference type="ARBA" id="ARBA00022741"/>
    </source>
</evidence>